<feature type="domain" description="Pili assembly chaperone N-terminal" evidence="2">
    <location>
        <begin position="26"/>
        <end position="142"/>
    </location>
</feature>
<dbReference type="EMBL" id="PDVP01000036">
    <property type="protein sequence ID" value="PHP64582.1"/>
    <property type="molecule type" value="Genomic_DNA"/>
</dbReference>
<dbReference type="InterPro" id="IPR008962">
    <property type="entry name" value="PapD-like_sf"/>
</dbReference>
<accession>A0A2G1QGD9</accession>
<dbReference type="Pfam" id="PF00345">
    <property type="entry name" value="PapD_N"/>
    <property type="match status" value="1"/>
</dbReference>
<dbReference type="InterPro" id="IPR013783">
    <property type="entry name" value="Ig-like_fold"/>
</dbReference>
<name>A0A2G1QGD9_9HYPH</name>
<feature type="chain" id="PRO_5013807198" evidence="1">
    <location>
        <begin position="22"/>
        <end position="243"/>
    </location>
</feature>
<dbReference type="Gene3D" id="2.60.40.10">
    <property type="entry name" value="Immunoglobulins"/>
    <property type="match status" value="1"/>
</dbReference>
<dbReference type="PANTHER" id="PTHR30251:SF4">
    <property type="entry name" value="SLR1668 PROTEIN"/>
    <property type="match status" value="1"/>
</dbReference>
<dbReference type="InterPro" id="IPR050643">
    <property type="entry name" value="Periplasmic_pilus_chap"/>
</dbReference>
<evidence type="ECO:0000256" key="1">
    <source>
        <dbReference type="SAM" id="SignalP"/>
    </source>
</evidence>
<dbReference type="OrthoDB" id="511700at2"/>
<dbReference type="GO" id="GO:0030288">
    <property type="term" value="C:outer membrane-bounded periplasmic space"/>
    <property type="evidence" value="ECO:0007669"/>
    <property type="project" value="InterPro"/>
</dbReference>
<evidence type="ECO:0000313" key="4">
    <source>
        <dbReference type="Proteomes" id="UP000221168"/>
    </source>
</evidence>
<keyword evidence="1" id="KW-0732">Signal</keyword>
<gene>
    <name evidence="3" type="ORF">CSC94_23595</name>
</gene>
<evidence type="ECO:0000259" key="2">
    <source>
        <dbReference type="Pfam" id="PF00345"/>
    </source>
</evidence>
<evidence type="ECO:0000313" key="3">
    <source>
        <dbReference type="EMBL" id="PHP64582.1"/>
    </source>
</evidence>
<dbReference type="InterPro" id="IPR016147">
    <property type="entry name" value="Pili_assmbl_chaperone_N"/>
</dbReference>
<protein>
    <submittedName>
        <fullName evidence="3">Pilus assembly protein</fullName>
    </submittedName>
</protein>
<dbReference type="SUPFAM" id="SSF49354">
    <property type="entry name" value="PapD-like"/>
    <property type="match status" value="1"/>
</dbReference>
<dbReference type="GO" id="GO:0071555">
    <property type="term" value="P:cell wall organization"/>
    <property type="evidence" value="ECO:0007669"/>
    <property type="project" value="InterPro"/>
</dbReference>
<proteinExistence type="predicted"/>
<comment type="caution">
    <text evidence="3">The sequence shown here is derived from an EMBL/GenBank/DDBJ whole genome shotgun (WGS) entry which is preliminary data.</text>
</comment>
<dbReference type="PANTHER" id="PTHR30251">
    <property type="entry name" value="PILUS ASSEMBLY CHAPERONE"/>
    <property type="match status" value="1"/>
</dbReference>
<reference evidence="3 4" key="1">
    <citation type="submission" date="2017-10" db="EMBL/GenBank/DDBJ databases">
        <title>Sedimentibacterium mangrovi gen. nov., sp. nov., a novel member of family Phyllobacteriacea isolated from mangrove sediment.</title>
        <authorList>
            <person name="Liao H."/>
            <person name="Tian Y."/>
        </authorList>
    </citation>
    <scope>NUCLEOTIDE SEQUENCE [LARGE SCALE GENOMIC DNA]</scope>
    <source>
        <strain evidence="3 4">X9-2-2</strain>
    </source>
</reference>
<dbReference type="AlphaFoldDB" id="A0A2G1QGD9"/>
<dbReference type="Proteomes" id="UP000221168">
    <property type="component" value="Unassembled WGS sequence"/>
</dbReference>
<feature type="signal peptide" evidence="1">
    <location>
        <begin position="1"/>
        <end position="21"/>
    </location>
</feature>
<keyword evidence="4" id="KW-1185">Reference proteome</keyword>
<sequence>MRFILAAVVFAGLSMASTAPAVGSTLQVEPVSIDVAHGNRSETITLRNGGTDVLKAQIRIFRWVQEKGRDRLVETRDVVVSPPFASIPPDKNHVVRVVRVGKGPVSKEESYRVLIDQLPTMADRNARAVDFVFRQSIPVFFSAQKQKPSQLSWAIYKKKTDLIVVAQNSGDERARISKIELTLPNGQSVTFGDGLVGYVLGRSSVVWTKRSAAKGTKDGWPIKIKANGYGSTIQSKASLKTAK</sequence>
<organism evidence="3 4">
    <name type="scientific">Zhengella mangrovi</name>
    <dbReference type="NCBI Taxonomy" id="1982044"/>
    <lineage>
        <taxon>Bacteria</taxon>
        <taxon>Pseudomonadati</taxon>
        <taxon>Pseudomonadota</taxon>
        <taxon>Alphaproteobacteria</taxon>
        <taxon>Hyphomicrobiales</taxon>
        <taxon>Notoacmeibacteraceae</taxon>
        <taxon>Zhengella</taxon>
    </lineage>
</organism>